<organism evidence="1">
    <name type="scientific">Schistosoma haematobium</name>
    <name type="common">Blood fluke</name>
    <dbReference type="NCBI Taxonomy" id="6185"/>
    <lineage>
        <taxon>Eukaryota</taxon>
        <taxon>Metazoa</taxon>
        <taxon>Spiralia</taxon>
        <taxon>Lophotrochozoa</taxon>
        <taxon>Platyhelminthes</taxon>
        <taxon>Trematoda</taxon>
        <taxon>Digenea</taxon>
        <taxon>Strigeidida</taxon>
        <taxon>Schistosomatoidea</taxon>
        <taxon>Schistosomatidae</taxon>
        <taxon>Schistosoma</taxon>
    </lineage>
</organism>
<dbReference type="EMBL" id="KL250601">
    <property type="protein sequence ID" value="KGB34312.1"/>
    <property type="molecule type" value="Genomic_DNA"/>
</dbReference>
<dbReference type="STRING" id="6185.A0A094ZK26"/>
<dbReference type="Gene3D" id="1.25.40.10">
    <property type="entry name" value="Tetratricopeptide repeat domain"/>
    <property type="match status" value="3"/>
</dbReference>
<dbReference type="AlphaFoldDB" id="A0A094ZK26"/>
<protein>
    <submittedName>
        <fullName evidence="1">Tetratricopeptide repeat protein 16</fullName>
    </submittedName>
</protein>
<accession>A0A094ZK26</accession>
<evidence type="ECO:0000313" key="1">
    <source>
        <dbReference type="EMBL" id="KGB34312.1"/>
    </source>
</evidence>
<name>A0A094ZK26_SCHHA</name>
<dbReference type="PANTHER" id="PTHR45153">
    <property type="entry name" value="TETRATRICOPEPTIDE REPEAT PROTEIN 16"/>
    <property type="match status" value="1"/>
</dbReference>
<dbReference type="SMART" id="SM00028">
    <property type="entry name" value="TPR"/>
    <property type="match status" value="5"/>
</dbReference>
<dbReference type="InterPro" id="IPR019734">
    <property type="entry name" value="TPR_rpt"/>
</dbReference>
<dbReference type="RefSeq" id="XP_012794085.2">
    <property type="nucleotide sequence ID" value="XM_012938631.2"/>
</dbReference>
<dbReference type="PANTHER" id="PTHR45153:SF1">
    <property type="entry name" value="TETRATRICOPEPTIDE REPEAT PROTEIN 16"/>
    <property type="match status" value="1"/>
</dbReference>
<dbReference type="KEGG" id="shx:MS3_00005130"/>
<dbReference type="InterPro" id="IPR011990">
    <property type="entry name" value="TPR-like_helical_dom_sf"/>
</dbReference>
<gene>
    <name evidence="1" type="ORF">MS3_02522</name>
</gene>
<reference evidence="1" key="1">
    <citation type="journal article" date="2012" name="Nat. Genet.">
        <title>Whole-genome sequence of Schistosoma haematobium.</title>
        <authorList>
            <person name="Young N.D."/>
            <person name="Jex A.R."/>
            <person name="Li B."/>
            <person name="Liu S."/>
            <person name="Yang L."/>
            <person name="Xiong Z."/>
            <person name="Li Y."/>
            <person name="Cantacessi C."/>
            <person name="Hall R.S."/>
            <person name="Xu X."/>
            <person name="Chen F."/>
            <person name="Wu X."/>
            <person name="Zerlotini A."/>
            <person name="Oliveira G."/>
            <person name="Hofmann A."/>
            <person name="Zhang G."/>
            <person name="Fang X."/>
            <person name="Kang Y."/>
            <person name="Campbell B.E."/>
            <person name="Loukas A."/>
            <person name="Ranganathan S."/>
            <person name="Rollinson D."/>
            <person name="Rinaldi G."/>
            <person name="Brindley P.J."/>
            <person name="Yang H."/>
            <person name="Wang J."/>
            <person name="Wang J."/>
            <person name="Gasser R.B."/>
        </authorList>
    </citation>
    <scope>NUCLEOTIDE SEQUENCE [LARGE SCALE GENOMIC DNA]</scope>
</reference>
<dbReference type="SUPFAM" id="SSF48452">
    <property type="entry name" value="TPR-like"/>
    <property type="match status" value="2"/>
</dbReference>
<sequence length="815" mass="94484">MQELILIRSNCYSVFANLHVIDDLSVTELIYLTPTTIHITRSKPVRINVTMNKTEWRPENTVVCIDVENRSRYPANEQLGHNVIVKELKSNTLKSIIATSHSFSDVGSSPIRNESKNYMSSFKLTTAQYFSTTIRKHHKCVQMAMKGKDMTKAMHHIDQCIKLAPHNAKFLIERSGIYIKLLAYQHAISDLHLAISLGSNTLDTMSVNRDLTNAALESPSIMSVSLDRIEYENALLMTGQLHIVHGKNLKDEGKLEEALKQYELGRSFIDQYAQMKDLITNSSITPGTLVTLMGALQVYESMKRNDDYVDLITKCINNLESENMEIPEEILMGDPILTSKLYLPQLSDLLYARANLLSKQNGQSIIQAYYDLKKALRYCPNHLESYNLLHQLETISFNKQEEAVELMLKNRFFDSLHSITIAIYAQPENISLYFDKGAILRKLDRLTESLDCIMQGINLFNTWNDTDKKNSADLYQLGRNQLFLTMSSYAIRLLKQEKYQESNELTRQLLEVDPKNYRLLILSADCQYFLNNYEKSLEEYENAKSIISKLLTDSNHCICDNNVMKIPESINSINGRICLACYQLSKSRIKQSDWSKAINYLDRCIRLAPFQSEFYMTRALVHYQSNHTKHSWNDILIFVYLNLSDWALCQRTNGKWSIYPMWYQTIVHNRFLSQVNEQIGPLIHRLTPKYIDLVKVANSKECELSLLKNLRRIINENKCAACQRARNASTTKITFPTNGNQQTLENPIDWLNNHVWFNLFSEPRDDNVIKMRFVNSDDITQKTFTDVREDDYKQINAKIKEIRQKNFARQYMYTK</sequence>
<proteinExistence type="predicted"/>